<gene>
    <name evidence="2" type="ORF">CSSPTR1EN2_LOCUS9655</name>
</gene>
<feature type="region of interest" description="Disordered" evidence="1">
    <location>
        <begin position="478"/>
        <end position="521"/>
    </location>
</feature>
<dbReference type="EMBL" id="OZ019909">
    <property type="protein sequence ID" value="CAK9209366.1"/>
    <property type="molecule type" value="Genomic_DNA"/>
</dbReference>
<accession>A0ABP0TZM1</accession>
<evidence type="ECO:0000256" key="1">
    <source>
        <dbReference type="SAM" id="MobiDB-lite"/>
    </source>
</evidence>
<evidence type="ECO:0000313" key="3">
    <source>
        <dbReference type="Proteomes" id="UP001497512"/>
    </source>
</evidence>
<organism evidence="2 3">
    <name type="scientific">Sphagnum troendelagicum</name>
    <dbReference type="NCBI Taxonomy" id="128251"/>
    <lineage>
        <taxon>Eukaryota</taxon>
        <taxon>Viridiplantae</taxon>
        <taxon>Streptophyta</taxon>
        <taxon>Embryophyta</taxon>
        <taxon>Bryophyta</taxon>
        <taxon>Sphagnophytina</taxon>
        <taxon>Sphagnopsida</taxon>
        <taxon>Sphagnales</taxon>
        <taxon>Sphagnaceae</taxon>
        <taxon>Sphagnum</taxon>
    </lineage>
</organism>
<keyword evidence="3" id="KW-1185">Reference proteome</keyword>
<protein>
    <submittedName>
        <fullName evidence="2">Uncharacterized protein</fullName>
    </submittedName>
</protein>
<proteinExistence type="predicted"/>
<sequence length="580" mass="63870">MDPPRGSSPVVLMQAVVKVVARLQELQRTISAGLHKNPQTAAGRRKCNCSAAAQISCSNQEARHAGIISEILKASEIAKSIATLVAECTLQVPAPSSSSSPTACSNSSQWQLESPDLITDPAGQKKPDHCITRTSYSKKHSKMRDISYPSSVQVHKSMAVKADQPEKHMHNMMKSKRVVFPGESREVLRELDKRSMISSVDPHLYLKAHAPITLLSKQTPNVQVPMSCKEDSKSYSATECCSGAASVEIDGVQQIGIDASLAWREHCIDDHEQLEEEYCNFSMEATEIKSQLPWKLISMSSSKGVMFPNRVFTPSPDKHSAHQIESPANAAPTAKFLKPQTPLQMLRWPSKSSLKVGDDYSFKRSLQSESPEIAHNLLASSELEDELSAPASDHGTTAPVCEILEPSGEQIFLRKRSSGLGKSVGKDVHSPRRRSYRKQLKPMDGNIMKLVAAAATSQENAHHELCKKPVSQEHNEVVSHGKLIKSHSSRAEVKRGSLEDEKQRGVGGNGSESSRRFTEKENNPLLACAPARRMLLRDLLQGKDRQQSTTARCSKQLRCCVHGFCKRVCELSDHHHCQTG</sequence>
<reference evidence="2" key="1">
    <citation type="submission" date="2024-02" db="EMBL/GenBank/DDBJ databases">
        <authorList>
            <consortium name="ELIXIR-Norway"/>
            <consortium name="Elixir Norway"/>
        </authorList>
    </citation>
    <scope>NUCLEOTIDE SEQUENCE</scope>
</reference>
<dbReference type="Proteomes" id="UP001497512">
    <property type="component" value="Chromosome 17"/>
</dbReference>
<feature type="compositionally biased region" description="Basic and acidic residues" evidence="1">
    <location>
        <begin position="489"/>
        <end position="504"/>
    </location>
</feature>
<evidence type="ECO:0000313" key="2">
    <source>
        <dbReference type="EMBL" id="CAK9209366.1"/>
    </source>
</evidence>
<name>A0ABP0TZM1_9BRYO</name>